<dbReference type="InterPro" id="IPR010419">
    <property type="entry name" value="CO_DH_gsu"/>
</dbReference>
<evidence type="ECO:0000313" key="1">
    <source>
        <dbReference type="EMBL" id="MBO9203725.1"/>
    </source>
</evidence>
<dbReference type="CDD" id="cd05018">
    <property type="entry name" value="CoxG"/>
    <property type="match status" value="1"/>
</dbReference>
<comment type="caution">
    <text evidence="1">The sequence shown here is derived from an EMBL/GenBank/DDBJ whole genome shotgun (WGS) entry which is preliminary data.</text>
</comment>
<dbReference type="InterPro" id="IPR023393">
    <property type="entry name" value="START-like_dom_sf"/>
</dbReference>
<dbReference type="RefSeq" id="WP_209141773.1">
    <property type="nucleotide sequence ID" value="NZ_JAGHKO010000010.1"/>
</dbReference>
<evidence type="ECO:0000313" key="2">
    <source>
        <dbReference type="Proteomes" id="UP000677244"/>
    </source>
</evidence>
<name>A0ABS3Z216_9BACT</name>
<dbReference type="SUPFAM" id="SSF55961">
    <property type="entry name" value="Bet v1-like"/>
    <property type="match status" value="1"/>
</dbReference>
<dbReference type="Proteomes" id="UP000677244">
    <property type="component" value="Unassembled WGS sequence"/>
</dbReference>
<dbReference type="PANTHER" id="PTHR38588">
    <property type="entry name" value="BLL0334 PROTEIN"/>
    <property type="match status" value="1"/>
</dbReference>
<proteinExistence type="predicted"/>
<sequence length="149" mass="15914">MQLAGKHVLHAAPPKVWATLMNKDTLARVVPGISHLEETGDHTYKSTLDIKLGPVNGSFTGNLQLDDLQEPSSFTLKGQQNSKIGNANAAIKINLLPVGTNDTEIAFEGDVKLSGMLASLGQRVMGGVSNTLSKQFFANLEKELNNTTA</sequence>
<reference evidence="1 2" key="1">
    <citation type="submission" date="2021-03" db="EMBL/GenBank/DDBJ databases">
        <title>Assistant Professor.</title>
        <authorList>
            <person name="Huq M.A."/>
        </authorList>
    </citation>
    <scope>NUCLEOTIDE SEQUENCE [LARGE SCALE GENOMIC DNA]</scope>
    <source>
        <strain evidence="1 2">MAH-29</strain>
    </source>
</reference>
<keyword evidence="2" id="KW-1185">Reference proteome</keyword>
<gene>
    <name evidence="1" type="ORF">J7I42_25805</name>
</gene>
<dbReference type="Gene3D" id="3.30.530.20">
    <property type="match status" value="1"/>
</dbReference>
<dbReference type="EMBL" id="JAGHKO010000010">
    <property type="protein sequence ID" value="MBO9203725.1"/>
    <property type="molecule type" value="Genomic_DNA"/>
</dbReference>
<dbReference type="Pfam" id="PF06240">
    <property type="entry name" value="COXG"/>
    <property type="match status" value="1"/>
</dbReference>
<protein>
    <submittedName>
        <fullName evidence="1">Carbon monoxide dehydrogenase subunit G</fullName>
    </submittedName>
</protein>
<dbReference type="PANTHER" id="PTHR38588:SF1">
    <property type="entry name" value="BLL0334 PROTEIN"/>
    <property type="match status" value="1"/>
</dbReference>
<organism evidence="1 2">
    <name type="scientific">Niastella soli</name>
    <dbReference type="NCBI Taxonomy" id="2821487"/>
    <lineage>
        <taxon>Bacteria</taxon>
        <taxon>Pseudomonadati</taxon>
        <taxon>Bacteroidota</taxon>
        <taxon>Chitinophagia</taxon>
        <taxon>Chitinophagales</taxon>
        <taxon>Chitinophagaceae</taxon>
        <taxon>Niastella</taxon>
    </lineage>
</organism>
<accession>A0ABS3Z216</accession>